<feature type="domain" description="GST N-terminal" evidence="1">
    <location>
        <begin position="11"/>
        <end position="84"/>
    </location>
</feature>
<feature type="domain" description="DUF7962" evidence="2">
    <location>
        <begin position="116"/>
        <end position="233"/>
    </location>
</feature>
<dbReference type="InterPro" id="IPR004045">
    <property type="entry name" value="Glutathione_S-Trfase_N"/>
</dbReference>
<name>A0A6A6GF50_9PEZI</name>
<gene>
    <name evidence="3" type="ORF">BDZ85DRAFT_289016</name>
</gene>
<dbReference type="AlphaFoldDB" id="A0A6A6GF50"/>
<dbReference type="CDD" id="cd00299">
    <property type="entry name" value="GST_C_family"/>
    <property type="match status" value="1"/>
</dbReference>
<evidence type="ECO:0000259" key="1">
    <source>
        <dbReference type="Pfam" id="PF13417"/>
    </source>
</evidence>
<dbReference type="InterPro" id="IPR036249">
    <property type="entry name" value="Thioredoxin-like_sf"/>
</dbReference>
<dbReference type="Pfam" id="PF13417">
    <property type="entry name" value="GST_N_3"/>
    <property type="match status" value="1"/>
</dbReference>
<evidence type="ECO:0000259" key="2">
    <source>
        <dbReference type="Pfam" id="PF25907"/>
    </source>
</evidence>
<sequence>MAPEIPNDIILFHYPFSPYARRIVWYLTLRNIPYAQCLQPPYLPRPTLSSLGVSYRRIPLLSINSSIYLDTRLILSTLEHLFPPSATHPPLSPQASTLLAPLLSSFTIEGGVFARSAQLIPPSLPLLNDPKFTKDREDFMGRSWAKEHILRARPEAMASMRTLWDVYETALSDGREWIAGTQGVTLADIEGVWPLVWLGELKALDKGLFGQEVYPRTHAWVKRFKSAVGEAEKKNTNAAKAVKVDGEGAVGFILGKVGRVQEGEVQSDPLELTKGEEVAVWPIDTGFNHKDRGRLVGLTKDEVVIAVKTKVDPSKEIEVHAPRWGFRVAKVGGQTKL</sequence>
<dbReference type="SUPFAM" id="SSF52833">
    <property type="entry name" value="Thioredoxin-like"/>
    <property type="match status" value="1"/>
</dbReference>
<organism evidence="3 4">
    <name type="scientific">Elsinoe ampelina</name>
    <dbReference type="NCBI Taxonomy" id="302913"/>
    <lineage>
        <taxon>Eukaryota</taxon>
        <taxon>Fungi</taxon>
        <taxon>Dikarya</taxon>
        <taxon>Ascomycota</taxon>
        <taxon>Pezizomycotina</taxon>
        <taxon>Dothideomycetes</taxon>
        <taxon>Dothideomycetidae</taxon>
        <taxon>Myriangiales</taxon>
        <taxon>Elsinoaceae</taxon>
        <taxon>Elsinoe</taxon>
    </lineage>
</organism>
<dbReference type="GO" id="GO:0016740">
    <property type="term" value="F:transferase activity"/>
    <property type="evidence" value="ECO:0007669"/>
    <property type="project" value="UniProtKB-KW"/>
</dbReference>
<evidence type="ECO:0000313" key="4">
    <source>
        <dbReference type="Proteomes" id="UP000799538"/>
    </source>
</evidence>
<dbReference type="Gene3D" id="3.40.30.110">
    <property type="match status" value="2"/>
</dbReference>
<dbReference type="Pfam" id="PF25907">
    <property type="entry name" value="DUF7962"/>
    <property type="match status" value="1"/>
</dbReference>
<dbReference type="InterPro" id="IPR036282">
    <property type="entry name" value="Glutathione-S-Trfase_C_sf"/>
</dbReference>
<dbReference type="Proteomes" id="UP000799538">
    <property type="component" value="Unassembled WGS sequence"/>
</dbReference>
<dbReference type="OrthoDB" id="202840at2759"/>
<dbReference type="CDD" id="cd00570">
    <property type="entry name" value="GST_N_family"/>
    <property type="match status" value="1"/>
</dbReference>
<accession>A0A6A6GF50</accession>
<evidence type="ECO:0000313" key="3">
    <source>
        <dbReference type="EMBL" id="KAF2224336.1"/>
    </source>
</evidence>
<keyword evidence="4" id="KW-1185">Reference proteome</keyword>
<dbReference type="InterPro" id="IPR058268">
    <property type="entry name" value="DUF7962"/>
</dbReference>
<keyword evidence="3" id="KW-0808">Transferase</keyword>
<dbReference type="SUPFAM" id="SSF47616">
    <property type="entry name" value="GST C-terminal domain-like"/>
    <property type="match status" value="1"/>
</dbReference>
<reference evidence="4" key="1">
    <citation type="journal article" date="2020" name="Stud. Mycol.">
        <title>101 Dothideomycetes genomes: A test case for predicting lifestyles and emergence of pathogens.</title>
        <authorList>
            <person name="Haridas S."/>
            <person name="Albert R."/>
            <person name="Binder M."/>
            <person name="Bloem J."/>
            <person name="LaButti K."/>
            <person name="Salamov A."/>
            <person name="Andreopoulos B."/>
            <person name="Baker S."/>
            <person name="Barry K."/>
            <person name="Bills G."/>
            <person name="Bluhm B."/>
            <person name="Cannon C."/>
            <person name="Castanera R."/>
            <person name="Culley D."/>
            <person name="Daum C."/>
            <person name="Ezra D."/>
            <person name="Gonzalez J."/>
            <person name="Henrissat B."/>
            <person name="Kuo A."/>
            <person name="Liang C."/>
            <person name="Lipzen A."/>
            <person name="Lutzoni F."/>
            <person name="Magnuson J."/>
            <person name="Mondo S."/>
            <person name="Nolan M."/>
            <person name="Ohm R."/>
            <person name="Pangilinan J."/>
            <person name="Park H.-J."/>
            <person name="Ramirez L."/>
            <person name="Alfaro M."/>
            <person name="Sun H."/>
            <person name="Tritt A."/>
            <person name="Yoshinaga Y."/>
            <person name="Zwiers L.-H."/>
            <person name="Turgeon B."/>
            <person name="Goodwin S."/>
            <person name="Spatafora J."/>
            <person name="Crous P."/>
            <person name="Grigoriev I."/>
        </authorList>
    </citation>
    <scope>NUCLEOTIDE SEQUENCE [LARGE SCALE GENOMIC DNA]</scope>
    <source>
        <strain evidence="4">CECT 20119</strain>
    </source>
</reference>
<dbReference type="EMBL" id="ML992505">
    <property type="protein sequence ID" value="KAF2224336.1"/>
    <property type="molecule type" value="Genomic_DNA"/>
</dbReference>
<protein>
    <submittedName>
        <fullName evidence="3">Glutathione S-transferase</fullName>
    </submittedName>
</protein>
<proteinExistence type="predicted"/>